<dbReference type="EMBL" id="ABWN01000027">
    <property type="protein sequence ID" value="EFF68677.1"/>
    <property type="molecule type" value="Genomic_DNA"/>
</dbReference>
<dbReference type="Proteomes" id="UP000006238">
    <property type="component" value="Unassembled WGS sequence"/>
</dbReference>
<organism evidence="6 7">
    <name type="scientific">Eshraghiella crossota DSM 2876</name>
    <dbReference type="NCBI Taxonomy" id="511680"/>
    <lineage>
        <taxon>Bacteria</taxon>
        <taxon>Bacillati</taxon>
        <taxon>Bacillota</taxon>
        <taxon>Clostridia</taxon>
        <taxon>Lachnospirales</taxon>
        <taxon>Lachnospiraceae</taxon>
        <taxon>Eshraghiella</taxon>
    </lineage>
</organism>
<dbReference type="PANTHER" id="PTHR43335">
    <property type="entry name" value="ABC TRANSPORTER, ATP-BINDING PROTEIN"/>
    <property type="match status" value="1"/>
</dbReference>
<dbReference type="Gene3D" id="3.40.50.300">
    <property type="entry name" value="P-loop containing nucleotide triphosphate hydrolases"/>
    <property type="match status" value="1"/>
</dbReference>
<evidence type="ECO:0000256" key="4">
    <source>
        <dbReference type="ARBA" id="ARBA00022840"/>
    </source>
</evidence>
<evidence type="ECO:0000256" key="1">
    <source>
        <dbReference type="ARBA" id="ARBA00005417"/>
    </source>
</evidence>
<dbReference type="PROSITE" id="PS00211">
    <property type="entry name" value="ABC_TRANSPORTER_1"/>
    <property type="match status" value="1"/>
</dbReference>
<dbReference type="SMART" id="SM00382">
    <property type="entry name" value="AAA"/>
    <property type="match status" value="1"/>
</dbReference>
<dbReference type="SUPFAM" id="SSF52540">
    <property type="entry name" value="P-loop containing nucleoside triphosphate hydrolases"/>
    <property type="match status" value="1"/>
</dbReference>
<evidence type="ECO:0000313" key="6">
    <source>
        <dbReference type="EMBL" id="EFF68677.1"/>
    </source>
</evidence>
<dbReference type="GO" id="GO:0016887">
    <property type="term" value="F:ATP hydrolysis activity"/>
    <property type="evidence" value="ECO:0007669"/>
    <property type="project" value="InterPro"/>
</dbReference>
<keyword evidence="3" id="KW-0547">Nucleotide-binding</keyword>
<dbReference type="Pfam" id="PF00005">
    <property type="entry name" value="ABC_tran"/>
    <property type="match status" value="1"/>
</dbReference>
<comment type="caution">
    <text evidence="6">The sequence shown here is derived from an EMBL/GenBank/DDBJ whole genome shotgun (WGS) entry which is preliminary data.</text>
</comment>
<keyword evidence="2" id="KW-0813">Transport</keyword>
<keyword evidence="4 6" id="KW-0067">ATP-binding</keyword>
<dbReference type="STRING" id="45851.BHV86_04780"/>
<evidence type="ECO:0000259" key="5">
    <source>
        <dbReference type="PROSITE" id="PS50893"/>
    </source>
</evidence>
<protein>
    <submittedName>
        <fullName evidence="6">ABC transporter, ATP-binding protein</fullName>
    </submittedName>
</protein>
<reference evidence="6 7" key="1">
    <citation type="submission" date="2010-02" db="EMBL/GenBank/DDBJ databases">
        <authorList>
            <person name="Weinstock G."/>
            <person name="Sodergren E."/>
            <person name="Clifton S."/>
            <person name="Fulton L."/>
            <person name="Fulton B."/>
            <person name="Courtney L."/>
            <person name="Fronick C."/>
            <person name="Harrison M."/>
            <person name="Strong C."/>
            <person name="Farmer C."/>
            <person name="Delahaunty K."/>
            <person name="Markovic C."/>
            <person name="Hall O."/>
            <person name="Minx P."/>
            <person name="Tomlinson C."/>
            <person name="Mitreva M."/>
            <person name="Nelson J."/>
            <person name="Hou S."/>
            <person name="Wollam A."/>
            <person name="Pepin K.H."/>
            <person name="Johnson M."/>
            <person name="Bhonagiri V."/>
            <person name="Zhang X."/>
            <person name="Suruliraj S."/>
            <person name="Warren W."/>
            <person name="Chinwalla A."/>
            <person name="Mardis E.R."/>
            <person name="Wilson R.K."/>
        </authorList>
    </citation>
    <scope>NUCLEOTIDE SEQUENCE [LARGE SCALE GENOMIC DNA]</scope>
    <source>
        <strain evidence="6 7">DSM 2876</strain>
    </source>
</reference>
<feature type="domain" description="ABC transporter" evidence="5">
    <location>
        <begin position="3"/>
        <end position="214"/>
    </location>
</feature>
<accession>D4RZD3</accession>
<gene>
    <name evidence="6" type="ORF">BUTYVIB_01199</name>
</gene>
<dbReference type="HOGENOM" id="CLU_000604_1_2_9"/>
<dbReference type="InterPro" id="IPR017871">
    <property type="entry name" value="ABC_transporter-like_CS"/>
</dbReference>
<dbReference type="InterPro" id="IPR003593">
    <property type="entry name" value="AAA+_ATPase"/>
</dbReference>
<proteinExistence type="inferred from homology"/>
<evidence type="ECO:0000313" key="7">
    <source>
        <dbReference type="Proteomes" id="UP000006238"/>
    </source>
</evidence>
<keyword evidence="7" id="KW-1185">Reference proteome</keyword>
<comment type="similarity">
    <text evidence="1">Belongs to the ABC transporter superfamily.</text>
</comment>
<evidence type="ECO:0000256" key="2">
    <source>
        <dbReference type="ARBA" id="ARBA00022448"/>
    </source>
</evidence>
<dbReference type="eggNOG" id="COG1131">
    <property type="taxonomic scope" value="Bacteria"/>
</dbReference>
<evidence type="ECO:0000256" key="3">
    <source>
        <dbReference type="ARBA" id="ARBA00022741"/>
    </source>
</evidence>
<dbReference type="PANTHER" id="PTHR43335:SF4">
    <property type="entry name" value="ABC TRANSPORTER, ATP-BINDING PROTEIN"/>
    <property type="match status" value="1"/>
</dbReference>
<dbReference type="AlphaFoldDB" id="D4RZD3"/>
<dbReference type="InterPro" id="IPR027417">
    <property type="entry name" value="P-loop_NTPase"/>
</dbReference>
<name>D4RZD3_9FIRM</name>
<sequence length="214" mass="24188">MKLTVVNLCKKIKDRVILDNINLNLESGNVYGFVGRNGSGKTMLFRAVSGLINIDSGKVMLDEKELHKDMQVLPDMGIILENAGLYSEFTGRKNLQILADIRKKITPEEVDKAIERVGLDPGDKRTYRKYSLGMKQRIVLAQAIMEHPSILFLDEPTNALDEDGVKKIRNIVAEEKERGSIVLLASHNKEDIEMLADKVYYMVDGRIRDKVVED</sequence>
<dbReference type="PROSITE" id="PS50893">
    <property type="entry name" value="ABC_TRANSPORTER_2"/>
    <property type="match status" value="1"/>
</dbReference>
<dbReference type="GeneID" id="98919130"/>
<dbReference type="RefSeq" id="WP_005602605.1">
    <property type="nucleotide sequence ID" value="NZ_GG663523.1"/>
</dbReference>
<dbReference type="GO" id="GO:0005524">
    <property type="term" value="F:ATP binding"/>
    <property type="evidence" value="ECO:0007669"/>
    <property type="project" value="UniProtKB-KW"/>
</dbReference>
<dbReference type="InterPro" id="IPR003439">
    <property type="entry name" value="ABC_transporter-like_ATP-bd"/>
</dbReference>